<feature type="domain" description="Acyltransferase 3" evidence="2">
    <location>
        <begin position="10"/>
        <end position="316"/>
    </location>
</feature>
<evidence type="ECO:0000256" key="1">
    <source>
        <dbReference type="SAM" id="Phobius"/>
    </source>
</evidence>
<feature type="transmembrane region" description="Helical" evidence="1">
    <location>
        <begin position="261"/>
        <end position="279"/>
    </location>
</feature>
<feature type="transmembrane region" description="Helical" evidence="1">
    <location>
        <begin position="9"/>
        <end position="29"/>
    </location>
</feature>
<keyword evidence="1" id="KW-0812">Transmembrane</keyword>
<feature type="transmembrane region" description="Helical" evidence="1">
    <location>
        <begin position="233"/>
        <end position="249"/>
    </location>
</feature>
<dbReference type="InterPro" id="IPR002656">
    <property type="entry name" value="Acyl_transf_3_dom"/>
</dbReference>
<comment type="caution">
    <text evidence="3">The sequence shown here is derived from an EMBL/GenBank/DDBJ whole genome shotgun (WGS) entry which is preliminary data.</text>
</comment>
<organism evidence="3 4">
    <name type="scientific">Bradyrhizobium zhengyangense</name>
    <dbReference type="NCBI Taxonomy" id="2911009"/>
    <lineage>
        <taxon>Bacteria</taxon>
        <taxon>Pseudomonadati</taxon>
        <taxon>Pseudomonadota</taxon>
        <taxon>Alphaproteobacteria</taxon>
        <taxon>Hyphomicrobiales</taxon>
        <taxon>Nitrobacteraceae</taxon>
        <taxon>Bradyrhizobium</taxon>
    </lineage>
</organism>
<dbReference type="PANTHER" id="PTHR23028">
    <property type="entry name" value="ACETYLTRANSFERASE"/>
    <property type="match status" value="1"/>
</dbReference>
<dbReference type="EMBL" id="JAKLUA010000038">
    <property type="protein sequence ID" value="MCG2673218.1"/>
    <property type="molecule type" value="Genomic_DNA"/>
</dbReference>
<gene>
    <name evidence="3" type="ORF">L6637_40715</name>
</gene>
<keyword evidence="3" id="KW-0012">Acyltransferase</keyword>
<proteinExistence type="predicted"/>
<reference evidence="3" key="1">
    <citation type="submission" date="2022-01" db="EMBL/GenBank/DDBJ databases">
        <title>Genome sequnece data of strain Bradyrhizobium sp. nov.</title>
        <authorList>
            <person name="Zhang J."/>
        </authorList>
    </citation>
    <scope>NUCLEOTIDE SEQUENCE</scope>
    <source>
        <strain evidence="3">WYCCWR 12774</strain>
    </source>
</reference>
<feature type="transmembrane region" description="Helical" evidence="1">
    <location>
        <begin position="92"/>
        <end position="110"/>
    </location>
</feature>
<feature type="transmembrane region" description="Helical" evidence="1">
    <location>
        <begin position="210"/>
        <end position="227"/>
    </location>
</feature>
<keyword evidence="3" id="KW-0808">Transferase</keyword>
<dbReference type="Pfam" id="PF01757">
    <property type="entry name" value="Acyl_transf_3"/>
    <property type="match status" value="1"/>
</dbReference>
<sequence length="362" mass="40544">MKEENSRRLTFIDALRGVASLGVVIFHAVEGNHVNNLPDFVRQAASYGALGVPIFFVISGFVIAHSLRDQRMTPANFVRFVARRSIRLDPPYWTAIALAIGFSMLAAKVVPGRPSELFTTAQILAHLTYTQNILGFNNINPVFWTLCYEVQFYIVFAWLLFARRMLFAGALLVSLLWCFRIAPDAPSWFPNLWFAFLLGASAWYGWKYRAMVPIYLAYLFAVAASAIWYHDVFAIACVITSSLIFAVAMTKQIENGLNWRWLQFLGTVSYSLYLIHNPVTGAVFRIGKIVTGDGLMSEAFWWCASIVACIATAAAMWFSVERYSMHLSRRLFQGPAPSGAQTSTTSNLNLSQDYESSTNAGE</sequence>
<feature type="transmembrane region" description="Helical" evidence="1">
    <location>
        <begin position="299"/>
        <end position="320"/>
    </location>
</feature>
<keyword evidence="1" id="KW-1133">Transmembrane helix</keyword>
<dbReference type="InterPro" id="IPR050879">
    <property type="entry name" value="Acyltransferase_3"/>
</dbReference>
<feature type="transmembrane region" description="Helical" evidence="1">
    <location>
        <begin position="44"/>
        <end position="64"/>
    </location>
</feature>
<evidence type="ECO:0000313" key="3">
    <source>
        <dbReference type="EMBL" id="MCG2673218.1"/>
    </source>
</evidence>
<keyword evidence="1" id="KW-0472">Membrane</keyword>
<accession>A0ABS9M1T8</accession>
<protein>
    <submittedName>
        <fullName evidence="3">Acyltransferase</fullName>
    </submittedName>
</protein>
<evidence type="ECO:0000313" key="4">
    <source>
        <dbReference type="Proteomes" id="UP001139012"/>
    </source>
</evidence>
<dbReference type="PANTHER" id="PTHR23028:SF131">
    <property type="entry name" value="BLR2367 PROTEIN"/>
    <property type="match status" value="1"/>
</dbReference>
<evidence type="ECO:0000259" key="2">
    <source>
        <dbReference type="Pfam" id="PF01757"/>
    </source>
</evidence>
<dbReference type="RefSeq" id="WP_237874243.1">
    <property type="nucleotide sequence ID" value="NZ_JAKLUA010000038.1"/>
</dbReference>
<name>A0ABS9M1T8_9BRAD</name>
<dbReference type="Proteomes" id="UP001139012">
    <property type="component" value="Unassembled WGS sequence"/>
</dbReference>
<feature type="transmembrane region" description="Helical" evidence="1">
    <location>
        <begin position="188"/>
        <end position="205"/>
    </location>
</feature>
<feature type="transmembrane region" description="Helical" evidence="1">
    <location>
        <begin position="142"/>
        <end position="161"/>
    </location>
</feature>
<feature type="transmembrane region" description="Helical" evidence="1">
    <location>
        <begin position="166"/>
        <end position="182"/>
    </location>
</feature>
<keyword evidence="4" id="KW-1185">Reference proteome</keyword>
<dbReference type="GO" id="GO:0016746">
    <property type="term" value="F:acyltransferase activity"/>
    <property type="evidence" value="ECO:0007669"/>
    <property type="project" value="UniProtKB-KW"/>
</dbReference>